<dbReference type="PANTHER" id="PTHR13789">
    <property type="entry name" value="MONOOXYGENASE"/>
    <property type="match status" value="1"/>
</dbReference>
<dbReference type="GO" id="GO:0004497">
    <property type="term" value="F:monooxygenase activity"/>
    <property type="evidence" value="ECO:0007669"/>
    <property type="project" value="UniProtKB-KW"/>
</dbReference>
<reference evidence="5" key="1">
    <citation type="submission" date="2022-11" db="EMBL/GenBank/DDBJ databases">
        <title>Draft genome sequence of Hoeflea poritis E7-10 and Hoeflea prorocentri PM5-8, separated from scleractinian coral Porites lutea and marine dinoflagellate.</title>
        <authorList>
            <person name="Zhang G."/>
            <person name="Wei Q."/>
            <person name="Cai L."/>
        </authorList>
    </citation>
    <scope>NUCLEOTIDE SEQUENCE</scope>
    <source>
        <strain evidence="5">PM5-8</strain>
    </source>
</reference>
<evidence type="ECO:0000256" key="2">
    <source>
        <dbReference type="ARBA" id="ARBA00023033"/>
    </source>
</evidence>
<dbReference type="Proteomes" id="UP001151234">
    <property type="component" value="Unassembled WGS sequence"/>
</dbReference>
<evidence type="ECO:0000313" key="6">
    <source>
        <dbReference type="Proteomes" id="UP001151234"/>
    </source>
</evidence>
<name>A0A9X3UF66_9HYPH</name>
<organism evidence="5 6">
    <name type="scientific">Hoeflea prorocentri</name>
    <dbReference type="NCBI Taxonomy" id="1922333"/>
    <lineage>
        <taxon>Bacteria</taxon>
        <taxon>Pseudomonadati</taxon>
        <taxon>Pseudomonadota</taxon>
        <taxon>Alphaproteobacteria</taxon>
        <taxon>Hyphomicrobiales</taxon>
        <taxon>Rhizobiaceae</taxon>
        <taxon>Hoeflea</taxon>
    </lineage>
</organism>
<dbReference type="PANTHER" id="PTHR13789:SF309">
    <property type="entry name" value="PUTATIVE (AFU_ORTHOLOGUE AFUA_6G14510)-RELATED"/>
    <property type="match status" value="1"/>
</dbReference>
<evidence type="ECO:0000256" key="3">
    <source>
        <dbReference type="SAM" id="Coils"/>
    </source>
</evidence>
<keyword evidence="3" id="KW-0175">Coiled coil</keyword>
<feature type="domain" description="FAD-binding" evidence="4">
    <location>
        <begin position="7"/>
        <end position="339"/>
    </location>
</feature>
<gene>
    <name evidence="5" type="ORF">OQ273_03165</name>
</gene>
<dbReference type="InterPro" id="IPR002938">
    <property type="entry name" value="FAD-bd"/>
</dbReference>
<dbReference type="InterPro" id="IPR050493">
    <property type="entry name" value="FAD-dep_Monooxygenase_BioMet"/>
</dbReference>
<dbReference type="InterPro" id="IPR036188">
    <property type="entry name" value="FAD/NAD-bd_sf"/>
</dbReference>
<evidence type="ECO:0000313" key="5">
    <source>
        <dbReference type="EMBL" id="MDA5397565.1"/>
    </source>
</evidence>
<dbReference type="Gene3D" id="3.50.50.60">
    <property type="entry name" value="FAD/NAD(P)-binding domain"/>
    <property type="match status" value="1"/>
</dbReference>
<keyword evidence="1" id="KW-0560">Oxidoreductase</keyword>
<keyword evidence="6" id="KW-1185">Reference proteome</keyword>
<sequence length="400" mass="42824">MSERSLNILIVGGGIAGCSAAIALSQRGHAVRIVEKQDAWRFQSSGIFVYANGLVSLDELGLLDEILQAGFPVPAGRNAYFDHKGVPITDTFYPSADNGRIPAILGIKRAEMHRVMAQRVDALGVTVTLGTTVDAIRDEGDSVRAVLSDGTEETADLVIGADGVRSAMRALIGIGLEPRYTGFGVWRSVHRRPQALTDKIMMMGPGIRFGIMPISDDMLYTFGTLAEPKSRFYDPAGWPEHMRTKFADFSGPASLFLEELGPDSQVLYTAVEEVGLELPWHRGRVVLIGDAAHASTPFMGQGGAMAMQDAVVLAEALALHETLDGALDAFGKARLPVCQFVQGVSHAVGEAGAKELDGDLEARNADLRKTAQEKVDQFYGRLAELNAEAETALRKGAASG</sequence>
<evidence type="ECO:0000256" key="1">
    <source>
        <dbReference type="ARBA" id="ARBA00023002"/>
    </source>
</evidence>
<dbReference type="PRINTS" id="PR00420">
    <property type="entry name" value="RNGMNOXGNASE"/>
</dbReference>
<proteinExistence type="predicted"/>
<keyword evidence="2" id="KW-0503">Monooxygenase</keyword>
<dbReference type="SUPFAM" id="SSF51905">
    <property type="entry name" value="FAD/NAD(P)-binding domain"/>
    <property type="match status" value="1"/>
</dbReference>
<evidence type="ECO:0000259" key="4">
    <source>
        <dbReference type="Pfam" id="PF01494"/>
    </source>
</evidence>
<dbReference type="EMBL" id="JAPJZI010000001">
    <property type="protein sequence ID" value="MDA5397565.1"/>
    <property type="molecule type" value="Genomic_DNA"/>
</dbReference>
<dbReference type="GO" id="GO:0071949">
    <property type="term" value="F:FAD binding"/>
    <property type="evidence" value="ECO:0007669"/>
    <property type="project" value="InterPro"/>
</dbReference>
<dbReference type="Pfam" id="PF01494">
    <property type="entry name" value="FAD_binding_3"/>
    <property type="match status" value="1"/>
</dbReference>
<feature type="coiled-coil region" evidence="3">
    <location>
        <begin position="368"/>
        <end position="395"/>
    </location>
</feature>
<dbReference type="PROSITE" id="PS51257">
    <property type="entry name" value="PROKAR_LIPOPROTEIN"/>
    <property type="match status" value="1"/>
</dbReference>
<accession>A0A9X3UF66</accession>
<protein>
    <submittedName>
        <fullName evidence="5">FAD-dependent oxidoreductase</fullName>
    </submittedName>
</protein>
<dbReference type="AlphaFoldDB" id="A0A9X3UF66"/>
<dbReference type="RefSeq" id="WP_267989024.1">
    <property type="nucleotide sequence ID" value="NZ_JAPJZI010000001.1"/>
</dbReference>
<comment type="caution">
    <text evidence="5">The sequence shown here is derived from an EMBL/GenBank/DDBJ whole genome shotgun (WGS) entry which is preliminary data.</text>
</comment>